<dbReference type="Gene3D" id="3.40.50.720">
    <property type="entry name" value="NAD(P)-binding Rossmann-like Domain"/>
    <property type="match status" value="1"/>
</dbReference>
<evidence type="ECO:0000259" key="4">
    <source>
        <dbReference type="SMART" id="SM00822"/>
    </source>
</evidence>
<proteinExistence type="inferred from homology"/>
<name>A0A2B7Y306_9EURO</name>
<dbReference type="Proteomes" id="UP000223968">
    <property type="component" value="Unassembled WGS sequence"/>
</dbReference>
<dbReference type="PANTHER" id="PTHR42901">
    <property type="entry name" value="ALCOHOL DEHYDROGENASE"/>
    <property type="match status" value="1"/>
</dbReference>
<dbReference type="GO" id="GO:0016491">
    <property type="term" value="F:oxidoreductase activity"/>
    <property type="evidence" value="ECO:0007669"/>
    <property type="project" value="UniProtKB-KW"/>
</dbReference>
<dbReference type="STRING" id="1447875.A0A2B7Y306"/>
<reference evidence="5 6" key="1">
    <citation type="submission" date="2017-10" db="EMBL/GenBank/DDBJ databases">
        <title>Comparative genomics in systemic dimorphic fungi from Ajellomycetaceae.</title>
        <authorList>
            <person name="Munoz J.F."/>
            <person name="Mcewen J.G."/>
            <person name="Clay O.K."/>
            <person name="Cuomo C.A."/>
        </authorList>
    </citation>
    <scope>NUCLEOTIDE SEQUENCE [LARGE SCALE GENOMIC DNA]</scope>
    <source>
        <strain evidence="5 6">UAMH5409</strain>
    </source>
</reference>
<feature type="region of interest" description="Disordered" evidence="3">
    <location>
        <begin position="1"/>
        <end position="24"/>
    </location>
</feature>
<dbReference type="AlphaFoldDB" id="A0A2B7Y306"/>
<comment type="similarity">
    <text evidence="1">Belongs to the short-chain dehydrogenases/reductases (SDR) family.</text>
</comment>
<comment type="caution">
    <text evidence="5">The sequence shown here is derived from an EMBL/GenBank/DDBJ whole genome shotgun (WGS) entry which is preliminary data.</text>
</comment>
<evidence type="ECO:0000313" key="5">
    <source>
        <dbReference type="EMBL" id="PGH15218.1"/>
    </source>
</evidence>
<keyword evidence="6" id="KW-1185">Reference proteome</keyword>
<dbReference type="SMART" id="SM00822">
    <property type="entry name" value="PKS_KR"/>
    <property type="match status" value="1"/>
</dbReference>
<feature type="domain" description="Ketoreductase" evidence="4">
    <location>
        <begin position="31"/>
        <end position="181"/>
    </location>
</feature>
<dbReference type="SUPFAM" id="SSF51735">
    <property type="entry name" value="NAD(P)-binding Rossmann-fold domains"/>
    <property type="match status" value="1"/>
</dbReference>
<protein>
    <recommendedName>
        <fullName evidence="4">Ketoreductase domain-containing protein</fullName>
    </recommendedName>
</protein>
<feature type="compositionally biased region" description="Polar residues" evidence="3">
    <location>
        <begin position="7"/>
        <end position="21"/>
    </location>
</feature>
<keyword evidence="2" id="KW-0560">Oxidoreductase</keyword>
<evidence type="ECO:0000313" key="6">
    <source>
        <dbReference type="Proteomes" id="UP000223968"/>
    </source>
</evidence>
<dbReference type="InterPro" id="IPR002347">
    <property type="entry name" value="SDR_fam"/>
</dbReference>
<dbReference type="Pfam" id="PF00106">
    <property type="entry name" value="adh_short"/>
    <property type="match status" value="1"/>
</dbReference>
<sequence>MGPLPSPTSTWRTETYPSLSPTGPELSCKGKIVVVTGGGTGIGAETARYFAEAGAARIALLGRREQPLLDTKASINQKFPGVDVFVASTDITGKAEVDVAFNNFAGDGKIRVLVSNAGILGPKDPMRDVDGDKFVGAIETNLKGSLLVAQAFLRYASTEAVVINVRRPLHIWISVTDFLLTAFLSWLVNPEISFFHVQPGVVKTALETEAGGIEALGYQDNVNLPASFHVWLASPEARFLKNKFVWANWDVDELKAQAKEIETSTKLSIGLVGYPFENDSNMSQC</sequence>
<evidence type="ECO:0000256" key="2">
    <source>
        <dbReference type="ARBA" id="ARBA00023002"/>
    </source>
</evidence>
<dbReference type="PRINTS" id="PR00081">
    <property type="entry name" value="GDHRDH"/>
</dbReference>
<dbReference type="InterPro" id="IPR036291">
    <property type="entry name" value="NAD(P)-bd_dom_sf"/>
</dbReference>
<evidence type="ECO:0000256" key="3">
    <source>
        <dbReference type="SAM" id="MobiDB-lite"/>
    </source>
</evidence>
<dbReference type="EMBL" id="PDNB01000027">
    <property type="protein sequence ID" value="PGH15218.1"/>
    <property type="molecule type" value="Genomic_DNA"/>
</dbReference>
<gene>
    <name evidence="5" type="ORF">AJ79_02583</name>
</gene>
<dbReference type="OrthoDB" id="1933717at2759"/>
<dbReference type="PANTHER" id="PTHR42901:SF1">
    <property type="entry name" value="ALCOHOL DEHYDROGENASE"/>
    <property type="match status" value="1"/>
</dbReference>
<accession>A0A2B7Y306</accession>
<evidence type="ECO:0000256" key="1">
    <source>
        <dbReference type="ARBA" id="ARBA00006484"/>
    </source>
</evidence>
<dbReference type="InterPro" id="IPR057326">
    <property type="entry name" value="KR_dom"/>
</dbReference>
<organism evidence="5 6">
    <name type="scientific">Helicocarpus griseus UAMH5409</name>
    <dbReference type="NCBI Taxonomy" id="1447875"/>
    <lineage>
        <taxon>Eukaryota</taxon>
        <taxon>Fungi</taxon>
        <taxon>Dikarya</taxon>
        <taxon>Ascomycota</taxon>
        <taxon>Pezizomycotina</taxon>
        <taxon>Eurotiomycetes</taxon>
        <taxon>Eurotiomycetidae</taxon>
        <taxon>Onygenales</taxon>
        <taxon>Ajellomycetaceae</taxon>
        <taxon>Helicocarpus</taxon>
    </lineage>
</organism>